<evidence type="ECO:0000256" key="2">
    <source>
        <dbReference type="SAM" id="Coils"/>
    </source>
</evidence>
<dbReference type="PROSITE" id="PS50887">
    <property type="entry name" value="GGDEF"/>
    <property type="match status" value="1"/>
</dbReference>
<dbReference type="SUPFAM" id="SSF55073">
    <property type="entry name" value="Nucleotide cyclase"/>
    <property type="match status" value="1"/>
</dbReference>
<evidence type="ECO:0000256" key="3">
    <source>
        <dbReference type="SAM" id="Phobius"/>
    </source>
</evidence>
<dbReference type="InterPro" id="IPR050469">
    <property type="entry name" value="Diguanylate_Cyclase"/>
</dbReference>
<evidence type="ECO:0000259" key="4">
    <source>
        <dbReference type="PROSITE" id="PS50887"/>
    </source>
</evidence>
<evidence type="ECO:0000313" key="5">
    <source>
        <dbReference type="EMBL" id="OWQ88544.1"/>
    </source>
</evidence>
<dbReference type="EC" id="2.7.7.65" evidence="1"/>
<feature type="transmembrane region" description="Helical" evidence="3">
    <location>
        <begin position="20"/>
        <end position="42"/>
    </location>
</feature>
<evidence type="ECO:0000256" key="1">
    <source>
        <dbReference type="ARBA" id="ARBA00012528"/>
    </source>
</evidence>
<dbReference type="GO" id="GO:1902201">
    <property type="term" value="P:negative regulation of bacterial-type flagellum-dependent cell motility"/>
    <property type="evidence" value="ECO:0007669"/>
    <property type="project" value="TreeGrafter"/>
</dbReference>
<dbReference type="GO" id="GO:0052621">
    <property type="term" value="F:diguanylate cyclase activity"/>
    <property type="evidence" value="ECO:0007669"/>
    <property type="project" value="UniProtKB-EC"/>
</dbReference>
<proteinExistence type="predicted"/>
<keyword evidence="2" id="KW-0175">Coiled coil</keyword>
<keyword evidence="3" id="KW-0812">Transmembrane</keyword>
<name>A0A246J8H3_9BURK</name>
<dbReference type="PANTHER" id="PTHR45138">
    <property type="entry name" value="REGULATORY COMPONENTS OF SENSORY TRANSDUCTION SYSTEM"/>
    <property type="match status" value="1"/>
</dbReference>
<dbReference type="Pfam" id="PF00990">
    <property type="entry name" value="GGDEF"/>
    <property type="match status" value="1"/>
</dbReference>
<reference evidence="5 6" key="1">
    <citation type="journal article" date="2008" name="Int. J. Syst. Evol. Microbiol.">
        <title>Description of Roseateles aquatilis sp. nov. and Roseateles terrae sp. nov., in the class Betaproteobacteria, and emended description of the genus Roseateles.</title>
        <authorList>
            <person name="Gomila M."/>
            <person name="Bowien B."/>
            <person name="Falsen E."/>
            <person name="Moore E.R."/>
            <person name="Lalucat J."/>
        </authorList>
    </citation>
    <scope>NUCLEOTIDE SEQUENCE [LARGE SCALE GENOMIC DNA]</scope>
    <source>
        <strain evidence="5 6">CCUG 48205</strain>
    </source>
</reference>
<feature type="coiled-coil region" evidence="2">
    <location>
        <begin position="236"/>
        <end position="270"/>
    </location>
</feature>
<keyword evidence="3" id="KW-0472">Membrane</keyword>
<accession>A0A246J8H3</accession>
<dbReference type="NCBIfam" id="TIGR00254">
    <property type="entry name" value="GGDEF"/>
    <property type="match status" value="1"/>
</dbReference>
<dbReference type="Gene3D" id="3.30.70.270">
    <property type="match status" value="1"/>
</dbReference>
<dbReference type="AlphaFoldDB" id="A0A246J8H3"/>
<dbReference type="InterPro" id="IPR029787">
    <property type="entry name" value="Nucleotide_cyclase"/>
</dbReference>
<comment type="caution">
    <text evidence="5">The sequence shown here is derived from an EMBL/GenBank/DDBJ whole genome shotgun (WGS) entry which is preliminary data.</text>
</comment>
<dbReference type="Proteomes" id="UP000197468">
    <property type="component" value="Unassembled WGS sequence"/>
</dbReference>
<dbReference type="InterPro" id="IPR043128">
    <property type="entry name" value="Rev_trsase/Diguanyl_cyclase"/>
</dbReference>
<sequence>MLHSVHPPMTHKAISISVGARSMLALFVFGMLLVALSSGWQLREDTRQRAARTDAELSAIPLLYAGPLAYSLQQEHRPEAVRGLLRHILTRHNLRSVELQTRGGEQFRALSDDDAEPGQSAEFSLADSGELRLQATAATMGDTLRRDPLLRSTLIHLAMVTALGIGAALLLDRWLLRHLRRLSDQASRFDPTLPPPSLGWLEPGETRPRELLQLEQAIDHVRTSLGDELHREQSRGRELREEISRQHRALQQAERSLEAKRRELASMERHDALTGIANRREFDLALRREFKRAQRDQGRLALAILDVDHLKPFNDRHGRAAGDEVLRRLARLLAEHFQRDTDVVARLGGEEFAVLLPGFDAESAQGLMESLREAWRALALPHGALPEEAMTADVVTVSAGLAAYQPGHPYLSPQALMQAADEALYLAKHMGRDRLCLAS</sequence>
<dbReference type="SMART" id="SM00267">
    <property type="entry name" value="GGDEF"/>
    <property type="match status" value="1"/>
</dbReference>
<organism evidence="5 6">
    <name type="scientific">Roseateles aquatilis</name>
    <dbReference type="NCBI Taxonomy" id="431061"/>
    <lineage>
        <taxon>Bacteria</taxon>
        <taxon>Pseudomonadati</taxon>
        <taxon>Pseudomonadota</taxon>
        <taxon>Betaproteobacteria</taxon>
        <taxon>Burkholderiales</taxon>
        <taxon>Sphaerotilaceae</taxon>
        <taxon>Roseateles</taxon>
    </lineage>
</organism>
<dbReference type="PANTHER" id="PTHR45138:SF24">
    <property type="entry name" value="DIGUANYLATE CYCLASE DGCC-RELATED"/>
    <property type="match status" value="1"/>
</dbReference>
<gene>
    <name evidence="5" type="ORF">CDN99_16985</name>
</gene>
<keyword evidence="6" id="KW-1185">Reference proteome</keyword>
<protein>
    <recommendedName>
        <fullName evidence="1">diguanylate cyclase</fullName>
        <ecNumber evidence="1">2.7.7.65</ecNumber>
    </recommendedName>
</protein>
<dbReference type="GO" id="GO:0005886">
    <property type="term" value="C:plasma membrane"/>
    <property type="evidence" value="ECO:0007669"/>
    <property type="project" value="TreeGrafter"/>
</dbReference>
<evidence type="ECO:0000313" key="6">
    <source>
        <dbReference type="Proteomes" id="UP000197468"/>
    </source>
</evidence>
<dbReference type="InterPro" id="IPR000160">
    <property type="entry name" value="GGDEF_dom"/>
</dbReference>
<feature type="transmembrane region" description="Helical" evidence="3">
    <location>
        <begin position="154"/>
        <end position="176"/>
    </location>
</feature>
<dbReference type="FunFam" id="3.30.70.270:FF:000001">
    <property type="entry name" value="Diguanylate cyclase domain protein"/>
    <property type="match status" value="1"/>
</dbReference>
<keyword evidence="3" id="KW-1133">Transmembrane helix</keyword>
<dbReference type="GO" id="GO:0043709">
    <property type="term" value="P:cell adhesion involved in single-species biofilm formation"/>
    <property type="evidence" value="ECO:0007669"/>
    <property type="project" value="TreeGrafter"/>
</dbReference>
<feature type="domain" description="GGDEF" evidence="4">
    <location>
        <begin position="298"/>
        <end position="439"/>
    </location>
</feature>
<dbReference type="EMBL" id="NIOF01000007">
    <property type="protein sequence ID" value="OWQ88544.1"/>
    <property type="molecule type" value="Genomic_DNA"/>
</dbReference>
<dbReference type="CDD" id="cd01949">
    <property type="entry name" value="GGDEF"/>
    <property type="match status" value="1"/>
</dbReference>